<sequence>MNSKVISVVAQLTAKPGQEEELGRRLRDMIEPTLAEKGCIDYKLHRSSDDPATWMFYENWESKEDLDVHILSKHFIEFHSISSNFLANDMIVQYFTPA</sequence>
<dbReference type="PANTHER" id="PTHR33336:SF3">
    <property type="entry name" value="ABM DOMAIN-CONTAINING PROTEIN"/>
    <property type="match status" value="1"/>
</dbReference>
<evidence type="ECO:0000313" key="3">
    <source>
        <dbReference type="Proteomes" id="UP000221101"/>
    </source>
</evidence>
<dbReference type="PANTHER" id="PTHR33336">
    <property type="entry name" value="QUINOL MONOOXYGENASE YGIN-RELATED"/>
    <property type="match status" value="1"/>
</dbReference>
<dbReference type="AlphaFoldDB" id="A0A2D0LC79"/>
<dbReference type="PROSITE" id="PS51725">
    <property type="entry name" value="ABM"/>
    <property type="match status" value="1"/>
</dbReference>
<dbReference type="InterPro" id="IPR011008">
    <property type="entry name" value="Dimeric_a/b-barrel"/>
</dbReference>
<dbReference type="Proteomes" id="UP000221101">
    <property type="component" value="Unassembled WGS sequence"/>
</dbReference>
<dbReference type="Gene3D" id="3.30.70.100">
    <property type="match status" value="1"/>
</dbReference>
<evidence type="ECO:0000313" key="2">
    <source>
        <dbReference type="EMBL" id="PHM73262.1"/>
    </source>
</evidence>
<keyword evidence="2" id="KW-0503">Monooxygenase</keyword>
<evidence type="ECO:0000259" key="1">
    <source>
        <dbReference type="PROSITE" id="PS51725"/>
    </source>
</evidence>
<dbReference type="OrthoDB" id="9812192at2"/>
<keyword evidence="3" id="KW-1185">Reference proteome</keyword>
<comment type="caution">
    <text evidence="2">The sequence shown here is derived from an EMBL/GenBank/DDBJ whole genome shotgun (WGS) entry which is preliminary data.</text>
</comment>
<dbReference type="SUPFAM" id="SSF54909">
    <property type="entry name" value="Dimeric alpha+beta barrel"/>
    <property type="match status" value="1"/>
</dbReference>
<feature type="domain" description="ABM" evidence="1">
    <location>
        <begin position="6"/>
        <end position="95"/>
    </location>
</feature>
<protein>
    <submittedName>
        <fullName evidence="2">Antibiotic biosynthesis monooxygenase</fullName>
    </submittedName>
</protein>
<gene>
    <name evidence="2" type="ORF">Xkoz_02153</name>
</gene>
<dbReference type="RefSeq" id="WP_099142146.1">
    <property type="nucleotide sequence ID" value="NZ_CAWNOR010000035.1"/>
</dbReference>
<accession>A0A2D0LC79</accession>
<proteinExistence type="predicted"/>
<dbReference type="Pfam" id="PF03992">
    <property type="entry name" value="ABM"/>
    <property type="match status" value="1"/>
</dbReference>
<organism evidence="2 3">
    <name type="scientific">Xenorhabdus kozodoii</name>
    <dbReference type="NCBI Taxonomy" id="351676"/>
    <lineage>
        <taxon>Bacteria</taxon>
        <taxon>Pseudomonadati</taxon>
        <taxon>Pseudomonadota</taxon>
        <taxon>Gammaproteobacteria</taxon>
        <taxon>Enterobacterales</taxon>
        <taxon>Morganellaceae</taxon>
        <taxon>Xenorhabdus</taxon>
    </lineage>
</organism>
<dbReference type="EMBL" id="NJCX01000013">
    <property type="protein sequence ID" value="PHM73262.1"/>
    <property type="molecule type" value="Genomic_DNA"/>
</dbReference>
<name>A0A2D0LC79_9GAMM</name>
<dbReference type="InterPro" id="IPR050744">
    <property type="entry name" value="AI-2_Isomerase_LsrG"/>
</dbReference>
<keyword evidence="2" id="KW-0560">Oxidoreductase</keyword>
<dbReference type="GO" id="GO:0004497">
    <property type="term" value="F:monooxygenase activity"/>
    <property type="evidence" value="ECO:0007669"/>
    <property type="project" value="UniProtKB-KW"/>
</dbReference>
<reference evidence="2 3" key="1">
    <citation type="journal article" date="2017" name="Nat. Microbiol.">
        <title>Natural product diversity associated with the nematode symbionts Photorhabdus and Xenorhabdus.</title>
        <authorList>
            <person name="Tobias N.J."/>
            <person name="Wolff H."/>
            <person name="Djahanschiri B."/>
            <person name="Grundmann F."/>
            <person name="Kronenwerth M."/>
            <person name="Shi Y.M."/>
            <person name="Simonyi S."/>
            <person name="Grun P."/>
            <person name="Shapiro-Ilan D."/>
            <person name="Pidot S.J."/>
            <person name="Stinear T.P."/>
            <person name="Ebersberger I."/>
            <person name="Bode H.B."/>
        </authorList>
    </citation>
    <scope>NUCLEOTIDE SEQUENCE [LARGE SCALE GENOMIC DNA]</scope>
    <source>
        <strain evidence="2 3">DSM 17907</strain>
    </source>
</reference>
<dbReference type="InterPro" id="IPR007138">
    <property type="entry name" value="ABM_dom"/>
</dbReference>